<evidence type="ECO:0000313" key="2">
    <source>
        <dbReference type="Proteomes" id="UP001165960"/>
    </source>
</evidence>
<organism evidence="1 2">
    <name type="scientific">Entomophthora muscae</name>
    <dbReference type="NCBI Taxonomy" id="34485"/>
    <lineage>
        <taxon>Eukaryota</taxon>
        <taxon>Fungi</taxon>
        <taxon>Fungi incertae sedis</taxon>
        <taxon>Zoopagomycota</taxon>
        <taxon>Entomophthoromycotina</taxon>
        <taxon>Entomophthoromycetes</taxon>
        <taxon>Entomophthorales</taxon>
        <taxon>Entomophthoraceae</taxon>
        <taxon>Entomophthora</taxon>
    </lineage>
</organism>
<comment type="caution">
    <text evidence="1">The sequence shown here is derived from an EMBL/GenBank/DDBJ whole genome shotgun (WGS) entry which is preliminary data.</text>
</comment>
<keyword evidence="2" id="KW-1185">Reference proteome</keyword>
<sequence length="330" mass="36916">MCESVTTGFFQNCLGLDVFYKIWEPREARANVLFVHGHGEHISRYDEVFAKFAKSGIKVLGFDQVGCGETGKRANDIGGVRGLEQLLHDITVAIAWIHKNGTPLFLMGHSFGGCAVLNYVARGEKRHFIHGAIASAPTIEITKNLMPCVMVQVPAVVLSFFTPWLKVSPGFDVSTLCRKKEVVEAYKSDPLICFDSALIQLKDILLGGQRLLQKDHKNITVNNLLIAHGTADAIASYETSVYLAEKLSPLENIAHFEMETFSGLYHDLMFEPESDEVLNPNHFSLLLGNFNLYQLDPHPSQQTQMRTSAQINWEYPHVTSPDSHTSQRER</sequence>
<gene>
    <name evidence="1" type="ORF">DSO57_1039067</name>
</gene>
<name>A0ACC2UK51_9FUNG</name>
<dbReference type="Proteomes" id="UP001165960">
    <property type="component" value="Unassembled WGS sequence"/>
</dbReference>
<accession>A0ACC2UK51</accession>
<protein>
    <submittedName>
        <fullName evidence="1">Uncharacterized protein</fullName>
    </submittedName>
</protein>
<proteinExistence type="predicted"/>
<evidence type="ECO:0000313" key="1">
    <source>
        <dbReference type="EMBL" id="KAJ9086876.1"/>
    </source>
</evidence>
<dbReference type="EMBL" id="QTSX02000581">
    <property type="protein sequence ID" value="KAJ9086876.1"/>
    <property type="molecule type" value="Genomic_DNA"/>
</dbReference>
<reference evidence="1" key="1">
    <citation type="submission" date="2022-04" db="EMBL/GenBank/DDBJ databases">
        <title>Genome of the entomopathogenic fungus Entomophthora muscae.</title>
        <authorList>
            <person name="Elya C."/>
            <person name="Lovett B.R."/>
            <person name="Lee E."/>
            <person name="Macias A.M."/>
            <person name="Hajek A.E."/>
            <person name="De Bivort B.L."/>
            <person name="Kasson M.T."/>
            <person name="De Fine Licht H.H."/>
            <person name="Stajich J.E."/>
        </authorList>
    </citation>
    <scope>NUCLEOTIDE SEQUENCE</scope>
    <source>
        <strain evidence="1">Berkeley</strain>
    </source>
</reference>